<dbReference type="AlphaFoldDB" id="A0A2H3C938"/>
<protein>
    <recommendedName>
        <fullName evidence="2">DUF6535 domain-containing protein</fullName>
    </recommendedName>
</protein>
<keyword evidence="1" id="KW-1133">Transmembrane helix</keyword>
<feature type="domain" description="DUF6535" evidence="2">
    <location>
        <begin position="23"/>
        <end position="201"/>
    </location>
</feature>
<dbReference type="InParanoid" id="A0A2H3C938"/>
<dbReference type="InterPro" id="IPR045338">
    <property type="entry name" value="DUF6535"/>
</dbReference>
<evidence type="ECO:0000313" key="3">
    <source>
        <dbReference type="EMBL" id="PBK79589.1"/>
    </source>
</evidence>
<evidence type="ECO:0000259" key="2">
    <source>
        <dbReference type="Pfam" id="PF20153"/>
    </source>
</evidence>
<keyword evidence="1" id="KW-0812">Transmembrane</keyword>
<feature type="transmembrane region" description="Helical" evidence="1">
    <location>
        <begin position="123"/>
        <end position="142"/>
    </location>
</feature>
<organism evidence="3 4">
    <name type="scientific">Armillaria gallica</name>
    <name type="common">Bulbous honey fungus</name>
    <name type="synonym">Armillaria bulbosa</name>
    <dbReference type="NCBI Taxonomy" id="47427"/>
    <lineage>
        <taxon>Eukaryota</taxon>
        <taxon>Fungi</taxon>
        <taxon>Dikarya</taxon>
        <taxon>Basidiomycota</taxon>
        <taxon>Agaricomycotina</taxon>
        <taxon>Agaricomycetes</taxon>
        <taxon>Agaricomycetidae</taxon>
        <taxon>Agaricales</taxon>
        <taxon>Marasmiineae</taxon>
        <taxon>Physalacriaceae</taxon>
        <taxon>Armillaria</taxon>
    </lineage>
</organism>
<feature type="transmembrane region" description="Helical" evidence="1">
    <location>
        <begin position="47"/>
        <end position="64"/>
    </location>
</feature>
<proteinExistence type="predicted"/>
<evidence type="ECO:0000256" key="1">
    <source>
        <dbReference type="SAM" id="Phobius"/>
    </source>
</evidence>
<keyword evidence="1" id="KW-0472">Membrane</keyword>
<name>A0A2H3C938_ARMGA</name>
<sequence>MGYERKYPEDEKHEELGPFARFWRTYLDECAVFDAEMIEDWRDRLDVLLVFAGLFSAVVTTFVVQTSQSLQIDNSQVTASLLYELINIQRAIANESPVDDVPRSGINPFTAFHPNALDAWVNGLWFTSLSLSLITALVVVVAKQWIHHYISIPSGTARDRGRLRHFRFMGLEEWHVPIIIGLLPVLLHVSLGIFIIGLVVFHPKQPIIQILFQRRGTSVCHSKE</sequence>
<keyword evidence="4" id="KW-1185">Reference proteome</keyword>
<evidence type="ECO:0000313" key="4">
    <source>
        <dbReference type="Proteomes" id="UP000217790"/>
    </source>
</evidence>
<dbReference type="Pfam" id="PF20153">
    <property type="entry name" value="DUF6535"/>
    <property type="match status" value="1"/>
</dbReference>
<dbReference type="Proteomes" id="UP000217790">
    <property type="component" value="Unassembled WGS sequence"/>
</dbReference>
<dbReference type="OrthoDB" id="10263206at2759"/>
<reference evidence="4" key="1">
    <citation type="journal article" date="2017" name="Nat. Ecol. Evol.">
        <title>Genome expansion and lineage-specific genetic innovations in the forest pathogenic fungi Armillaria.</title>
        <authorList>
            <person name="Sipos G."/>
            <person name="Prasanna A.N."/>
            <person name="Walter M.C."/>
            <person name="O'Connor E."/>
            <person name="Balint B."/>
            <person name="Krizsan K."/>
            <person name="Kiss B."/>
            <person name="Hess J."/>
            <person name="Varga T."/>
            <person name="Slot J."/>
            <person name="Riley R."/>
            <person name="Boka B."/>
            <person name="Rigling D."/>
            <person name="Barry K."/>
            <person name="Lee J."/>
            <person name="Mihaltcheva S."/>
            <person name="LaButti K."/>
            <person name="Lipzen A."/>
            <person name="Waldron R."/>
            <person name="Moloney N.M."/>
            <person name="Sperisen C."/>
            <person name="Kredics L."/>
            <person name="Vagvoelgyi C."/>
            <person name="Patrignani A."/>
            <person name="Fitzpatrick D."/>
            <person name="Nagy I."/>
            <person name="Doyle S."/>
            <person name="Anderson J.B."/>
            <person name="Grigoriev I.V."/>
            <person name="Gueldener U."/>
            <person name="Muensterkoetter M."/>
            <person name="Nagy L.G."/>
        </authorList>
    </citation>
    <scope>NUCLEOTIDE SEQUENCE [LARGE SCALE GENOMIC DNA]</scope>
    <source>
        <strain evidence="4">Ar21-2</strain>
    </source>
</reference>
<accession>A0A2H3C938</accession>
<dbReference type="EMBL" id="KZ293769">
    <property type="protein sequence ID" value="PBK79589.1"/>
    <property type="molecule type" value="Genomic_DNA"/>
</dbReference>
<feature type="transmembrane region" description="Helical" evidence="1">
    <location>
        <begin position="174"/>
        <end position="201"/>
    </location>
</feature>
<gene>
    <name evidence="3" type="ORF">ARMGADRAFT_1049122</name>
</gene>